<accession>A0A9W9ABG2</accession>
<feature type="compositionally biased region" description="Low complexity" evidence="1">
    <location>
        <begin position="106"/>
        <end position="117"/>
    </location>
</feature>
<proteinExistence type="predicted"/>
<dbReference type="PROSITE" id="PS50030">
    <property type="entry name" value="UBA"/>
    <property type="match status" value="1"/>
</dbReference>
<dbReference type="EMBL" id="JAOTPV010000008">
    <property type="protein sequence ID" value="KAJ4478993.1"/>
    <property type="molecule type" value="Genomic_DNA"/>
</dbReference>
<evidence type="ECO:0000313" key="3">
    <source>
        <dbReference type="EMBL" id="KAJ4478993.1"/>
    </source>
</evidence>
<dbReference type="PANTHER" id="PTHR15397:SF3">
    <property type="entry name" value="DNA DAMAGE INDUCIBLE 1 HOMOLOG 2"/>
    <property type="match status" value="1"/>
</dbReference>
<sequence>MLKSYQASIDLENNVLRIQGREIPFLAEHELPAKARGLGEEEDALNSALNASRSAGPSTGSQHFPGSGATLGGTSGPRLATAGAATPGASNIRAPGSAFRQPPPTTSSVSGPTSATPIFTPPRSNPSSGARQTHSEANIAVLMDLGATREVAISMLDAAGGNVDAAASLMF</sequence>
<protein>
    <recommendedName>
        <fullName evidence="2">UBA domain-containing protein</fullName>
    </recommendedName>
</protein>
<dbReference type="InterPro" id="IPR015940">
    <property type="entry name" value="UBA"/>
</dbReference>
<evidence type="ECO:0000256" key="1">
    <source>
        <dbReference type="SAM" id="MobiDB-lite"/>
    </source>
</evidence>
<comment type="caution">
    <text evidence="3">The sequence shown here is derived from an EMBL/GenBank/DDBJ whole genome shotgun (WGS) entry which is preliminary data.</text>
</comment>
<dbReference type="PANTHER" id="PTHR15397">
    <property type="entry name" value="SODIUM-GLUCOSE COTRANSPORTER REGULATORY PROTEIN -RELATED"/>
    <property type="match status" value="1"/>
</dbReference>
<dbReference type="Proteomes" id="UP001150266">
    <property type="component" value="Unassembled WGS sequence"/>
</dbReference>
<reference evidence="3" key="1">
    <citation type="submission" date="2022-08" db="EMBL/GenBank/DDBJ databases">
        <title>A Global Phylogenomic Analysis of the Shiitake Genus Lentinula.</title>
        <authorList>
            <consortium name="DOE Joint Genome Institute"/>
            <person name="Sierra-Patev S."/>
            <person name="Min B."/>
            <person name="Naranjo-Ortiz M."/>
            <person name="Looney B."/>
            <person name="Konkel Z."/>
            <person name="Slot J.C."/>
            <person name="Sakamoto Y."/>
            <person name="Steenwyk J.L."/>
            <person name="Rokas A."/>
            <person name="Carro J."/>
            <person name="Camarero S."/>
            <person name="Ferreira P."/>
            <person name="Molpeceres G."/>
            <person name="Ruiz-Duenas F.J."/>
            <person name="Serrano A."/>
            <person name="Henrissat B."/>
            <person name="Drula E."/>
            <person name="Hughes K.W."/>
            <person name="Mata J.L."/>
            <person name="Ishikawa N.K."/>
            <person name="Vargas-Isla R."/>
            <person name="Ushijima S."/>
            <person name="Smith C.A."/>
            <person name="Ahrendt S."/>
            <person name="Andreopoulos W."/>
            <person name="He G."/>
            <person name="Labutti K."/>
            <person name="Lipzen A."/>
            <person name="Ng V."/>
            <person name="Riley R."/>
            <person name="Sandor L."/>
            <person name="Barry K."/>
            <person name="Martinez A.T."/>
            <person name="Xiao Y."/>
            <person name="Gibbons J.G."/>
            <person name="Terashima K."/>
            <person name="Grigoriev I.V."/>
            <person name="Hibbett D.S."/>
        </authorList>
    </citation>
    <scope>NUCLEOTIDE SEQUENCE</scope>
    <source>
        <strain evidence="3">JLM2183</strain>
    </source>
</reference>
<feature type="region of interest" description="Disordered" evidence="1">
    <location>
        <begin position="51"/>
        <end position="133"/>
    </location>
</feature>
<evidence type="ECO:0000313" key="4">
    <source>
        <dbReference type="Proteomes" id="UP001150266"/>
    </source>
</evidence>
<evidence type="ECO:0000259" key="2">
    <source>
        <dbReference type="PROSITE" id="PS50030"/>
    </source>
</evidence>
<dbReference type="OrthoDB" id="1047367at2759"/>
<feature type="domain" description="UBA" evidence="2">
    <location>
        <begin position="132"/>
        <end position="171"/>
    </location>
</feature>
<organism evidence="3 4">
    <name type="scientific">Lentinula aciculospora</name>
    <dbReference type="NCBI Taxonomy" id="153920"/>
    <lineage>
        <taxon>Eukaryota</taxon>
        <taxon>Fungi</taxon>
        <taxon>Dikarya</taxon>
        <taxon>Basidiomycota</taxon>
        <taxon>Agaricomycotina</taxon>
        <taxon>Agaricomycetes</taxon>
        <taxon>Agaricomycetidae</taxon>
        <taxon>Agaricales</taxon>
        <taxon>Marasmiineae</taxon>
        <taxon>Omphalotaceae</taxon>
        <taxon>Lentinula</taxon>
    </lineage>
</organism>
<dbReference type="AlphaFoldDB" id="A0A9W9ABG2"/>
<dbReference type="InterPro" id="IPR009060">
    <property type="entry name" value="UBA-like_sf"/>
</dbReference>
<dbReference type="Gene3D" id="1.10.8.10">
    <property type="entry name" value="DNA helicase RuvA subunit, C-terminal domain"/>
    <property type="match status" value="1"/>
</dbReference>
<gene>
    <name evidence="3" type="ORF">J3R30DRAFT_2699349</name>
</gene>
<keyword evidence="4" id="KW-1185">Reference proteome</keyword>
<name>A0A9W9ABG2_9AGAR</name>
<dbReference type="SUPFAM" id="SSF46934">
    <property type="entry name" value="UBA-like"/>
    <property type="match status" value="1"/>
</dbReference>